<dbReference type="PANTHER" id="PTHR13259">
    <property type="entry name" value="BLADDER CANCER 10 KD PROTEIN HOMOLOG"/>
    <property type="match status" value="1"/>
</dbReference>
<dbReference type="OrthoDB" id="5563033at2759"/>
<dbReference type="AlphaFoldDB" id="A0A550CLK9"/>
<dbReference type="PANTHER" id="PTHR13259:SF1">
    <property type="entry name" value="BLADDER CANCER-ASSOCIATED PROTEIN"/>
    <property type="match status" value="1"/>
</dbReference>
<keyword evidence="4 6" id="KW-0472">Membrane</keyword>
<proteinExistence type="predicted"/>
<keyword evidence="8" id="KW-1185">Reference proteome</keyword>
<dbReference type="InterPro" id="IPR009598">
    <property type="entry name" value="BCALP"/>
</dbReference>
<comment type="subcellular location">
    <subcellularLocation>
        <location evidence="1">Membrane</location>
    </subcellularLocation>
</comment>
<comment type="caution">
    <text evidence="7">The sequence shown here is derived from an EMBL/GenBank/DDBJ whole genome shotgun (WGS) entry which is preliminary data.</text>
</comment>
<keyword evidence="3 6" id="KW-1133">Transmembrane helix</keyword>
<dbReference type="GO" id="GO:0016020">
    <property type="term" value="C:membrane"/>
    <property type="evidence" value="ECO:0007669"/>
    <property type="project" value="UniProtKB-SubCell"/>
</dbReference>
<protein>
    <submittedName>
        <fullName evidence="7">Uncharacterized protein</fullName>
    </submittedName>
</protein>
<dbReference type="EMBL" id="VDMD01000004">
    <property type="protein sequence ID" value="TRM65644.1"/>
    <property type="molecule type" value="Genomic_DNA"/>
</dbReference>
<evidence type="ECO:0000256" key="2">
    <source>
        <dbReference type="ARBA" id="ARBA00022692"/>
    </source>
</evidence>
<evidence type="ECO:0000256" key="3">
    <source>
        <dbReference type="ARBA" id="ARBA00022989"/>
    </source>
</evidence>
<feature type="region of interest" description="Disordered" evidence="5">
    <location>
        <begin position="134"/>
        <end position="177"/>
    </location>
</feature>
<feature type="compositionally biased region" description="Basic and acidic residues" evidence="5">
    <location>
        <begin position="160"/>
        <end position="169"/>
    </location>
</feature>
<organism evidence="7 8">
    <name type="scientific">Schizophyllum amplum</name>
    <dbReference type="NCBI Taxonomy" id="97359"/>
    <lineage>
        <taxon>Eukaryota</taxon>
        <taxon>Fungi</taxon>
        <taxon>Dikarya</taxon>
        <taxon>Basidiomycota</taxon>
        <taxon>Agaricomycotina</taxon>
        <taxon>Agaricomycetes</taxon>
        <taxon>Agaricomycetidae</taxon>
        <taxon>Agaricales</taxon>
        <taxon>Schizophyllaceae</taxon>
        <taxon>Schizophyllum</taxon>
    </lineage>
</organism>
<gene>
    <name evidence="7" type="ORF">BD626DRAFT_485428</name>
</gene>
<evidence type="ECO:0000256" key="5">
    <source>
        <dbReference type="SAM" id="MobiDB-lite"/>
    </source>
</evidence>
<evidence type="ECO:0000256" key="1">
    <source>
        <dbReference type="ARBA" id="ARBA00004370"/>
    </source>
</evidence>
<reference evidence="7 8" key="1">
    <citation type="journal article" date="2019" name="New Phytol.">
        <title>Comparative genomics reveals unique wood-decay strategies and fruiting body development in the Schizophyllaceae.</title>
        <authorList>
            <person name="Almasi E."/>
            <person name="Sahu N."/>
            <person name="Krizsan K."/>
            <person name="Balint B."/>
            <person name="Kovacs G.M."/>
            <person name="Kiss B."/>
            <person name="Cseklye J."/>
            <person name="Drula E."/>
            <person name="Henrissat B."/>
            <person name="Nagy I."/>
            <person name="Chovatia M."/>
            <person name="Adam C."/>
            <person name="LaButti K."/>
            <person name="Lipzen A."/>
            <person name="Riley R."/>
            <person name="Grigoriev I.V."/>
            <person name="Nagy L.G."/>
        </authorList>
    </citation>
    <scope>NUCLEOTIDE SEQUENCE [LARGE SCALE GENOMIC DNA]</scope>
    <source>
        <strain evidence="7 8">NL-1724</strain>
    </source>
</reference>
<dbReference type="Pfam" id="PF06726">
    <property type="entry name" value="BC10"/>
    <property type="match status" value="1"/>
</dbReference>
<evidence type="ECO:0000313" key="7">
    <source>
        <dbReference type="EMBL" id="TRM65644.1"/>
    </source>
</evidence>
<keyword evidence="2 6" id="KW-0812">Transmembrane</keyword>
<evidence type="ECO:0000256" key="4">
    <source>
        <dbReference type="ARBA" id="ARBA00023136"/>
    </source>
</evidence>
<name>A0A550CLK9_9AGAR</name>
<dbReference type="Proteomes" id="UP000320762">
    <property type="component" value="Unassembled WGS sequence"/>
</dbReference>
<dbReference type="SMART" id="SM01396">
    <property type="entry name" value="BC10"/>
    <property type="match status" value="1"/>
</dbReference>
<accession>A0A550CLK9</accession>
<feature type="region of interest" description="Disordered" evidence="5">
    <location>
        <begin position="285"/>
        <end position="320"/>
    </location>
</feature>
<feature type="transmembrane region" description="Helical" evidence="6">
    <location>
        <begin position="6"/>
        <end position="31"/>
    </location>
</feature>
<sequence length="351" mass="38417">MLCTKWFLPLIFLPLPTAPPLFLLLFIVSLVAHAKPCFYCIILISTIFVSSCYWQPLPIDSPLSTPWSDEITTFAQALRASLGANYTDPLPAYIRPLDRCWCDLSNGFLQPFNVSRWERDSVLRLSNELEANTHPDAAESAPPPQVSHDAQEEQPTTHTTGHDTTHTIVHDTTASPSDRIEDAYAEDASVEDPLPENTTLLDLDRRRAAEEVSSARDAAETKIYSTVPLPSASSSPRSTSTTVNGILARCFALPRFLVEALVAFLKAPLEGFKMFLAIDAPPTEAAASSPHEASTRGSTADADPPAPAEPTHLSKTPALSDSGLSMKEGLLDLRRYGIALVLDFRWSYRPS</sequence>
<evidence type="ECO:0000256" key="6">
    <source>
        <dbReference type="SAM" id="Phobius"/>
    </source>
</evidence>
<evidence type="ECO:0000313" key="8">
    <source>
        <dbReference type="Proteomes" id="UP000320762"/>
    </source>
</evidence>
<feature type="transmembrane region" description="Helical" evidence="6">
    <location>
        <begin position="38"/>
        <end position="56"/>
    </location>
</feature>